<keyword evidence="6" id="KW-0479">Metal-binding</keyword>
<keyword evidence="10" id="KW-1133">Transmembrane helix</keyword>
<dbReference type="Proteomes" id="UP000230750">
    <property type="component" value="Unassembled WGS sequence"/>
</dbReference>
<dbReference type="Pfam" id="PF16214">
    <property type="entry name" value="AC_N"/>
    <property type="match status" value="1"/>
</dbReference>
<feature type="domain" description="Guanylate cyclase" evidence="16">
    <location>
        <begin position="90"/>
        <end position="217"/>
    </location>
</feature>
<comment type="similarity">
    <text evidence="14">Belongs to the adenylyl cyclase class-4/guanylyl cyclase family.</text>
</comment>
<keyword evidence="12" id="KW-0472">Membrane</keyword>
<dbReference type="GO" id="GO:0035556">
    <property type="term" value="P:intracellular signal transduction"/>
    <property type="evidence" value="ECO:0007669"/>
    <property type="project" value="InterPro"/>
</dbReference>
<protein>
    <recommendedName>
        <fullName evidence="4">adenylate cyclase</fullName>
        <ecNumber evidence="4">4.6.1.1</ecNumber>
    </recommendedName>
</protein>
<dbReference type="SUPFAM" id="SSF55073">
    <property type="entry name" value="Nucleotide cyclase"/>
    <property type="match status" value="1"/>
</dbReference>
<dbReference type="GO" id="GO:0046872">
    <property type="term" value="F:metal ion binding"/>
    <property type="evidence" value="ECO:0007669"/>
    <property type="project" value="UniProtKB-KW"/>
</dbReference>
<keyword evidence="13 14" id="KW-0456">Lyase</keyword>
<dbReference type="OrthoDB" id="2107370at2759"/>
<evidence type="ECO:0000313" key="18">
    <source>
        <dbReference type="Proteomes" id="UP000230750"/>
    </source>
</evidence>
<evidence type="ECO:0000256" key="4">
    <source>
        <dbReference type="ARBA" id="ARBA00012201"/>
    </source>
</evidence>
<keyword evidence="5" id="KW-0812">Transmembrane</keyword>
<evidence type="ECO:0000256" key="8">
    <source>
        <dbReference type="ARBA" id="ARBA00022840"/>
    </source>
</evidence>
<dbReference type="CDD" id="cd07302">
    <property type="entry name" value="CHD"/>
    <property type="match status" value="1"/>
</dbReference>
<dbReference type="GO" id="GO:0007189">
    <property type="term" value="P:adenylate cyclase-activating G protein-coupled receptor signaling pathway"/>
    <property type="evidence" value="ECO:0007669"/>
    <property type="project" value="TreeGrafter"/>
</dbReference>
<evidence type="ECO:0000256" key="12">
    <source>
        <dbReference type="ARBA" id="ARBA00023136"/>
    </source>
</evidence>
<evidence type="ECO:0000256" key="10">
    <source>
        <dbReference type="ARBA" id="ARBA00022989"/>
    </source>
</evidence>
<evidence type="ECO:0000256" key="3">
    <source>
        <dbReference type="ARBA" id="ARBA00004141"/>
    </source>
</evidence>
<dbReference type="EMBL" id="MRZV01000012">
    <property type="protein sequence ID" value="PIK62428.1"/>
    <property type="molecule type" value="Genomic_DNA"/>
</dbReference>
<dbReference type="FunFam" id="3.30.70.1230:FF:000031">
    <property type="entry name" value="Adenylate cyclase type 7"/>
    <property type="match status" value="1"/>
</dbReference>
<evidence type="ECO:0000259" key="16">
    <source>
        <dbReference type="PROSITE" id="PS50125"/>
    </source>
</evidence>
<dbReference type="GO" id="GO:0004016">
    <property type="term" value="F:adenylate cyclase activity"/>
    <property type="evidence" value="ECO:0007669"/>
    <property type="project" value="UniProtKB-EC"/>
</dbReference>
<dbReference type="STRING" id="307972.A0A2G8LQ93"/>
<keyword evidence="7" id="KW-0547">Nucleotide-binding</keyword>
<keyword evidence="8" id="KW-0067">ATP-binding</keyword>
<dbReference type="GO" id="GO:0005524">
    <property type="term" value="F:ATP binding"/>
    <property type="evidence" value="ECO:0007669"/>
    <property type="project" value="UniProtKB-KW"/>
</dbReference>
<name>A0A2G8LQ93_STIJA</name>
<evidence type="ECO:0000256" key="9">
    <source>
        <dbReference type="ARBA" id="ARBA00022842"/>
    </source>
</evidence>
<dbReference type="PROSITE" id="PS00452">
    <property type="entry name" value="GUANYLATE_CYCLASE_1"/>
    <property type="match status" value="1"/>
</dbReference>
<sequence length="401" mass="45266">SCQLFYIFHGQRSRHIHPLSYGGSTTPSIPGDEKVYRSKTVTQRENQQQERLLLSVLPRHVAMEMKDDIASNREEIQFHKIYIQRHSDVSILFADIEGFTKLSSQCTAQELVKILNELFARFDKLAQENHCLRIKILGDCYYCVSGLPDPRPDHAHCCVEMGLDMIEAISLVREVTMVNVNMRVGIHSGSVHCGVLGKKKWQFDVWSNDVTLANTMEAGGMPGRVHITEATLKFLNGDYSVEPGLGGERNAYLRDHNIDTYLIVEKQNERPSVSNSPLQSSNGQTNRGPPSSLAIDSWGAEKPFSEMLNKSSKSNKSMRMMGHYDGGARGAANLENNHFQRTRHLKLVLSNYPLDFKISPRSETKNKPPLVMSDEDLDISSFYTNKIIHFEEGDTCLCCQD</sequence>
<gene>
    <name evidence="17" type="ORF">BSL78_00628</name>
</gene>
<dbReference type="SMART" id="SM00044">
    <property type="entry name" value="CYCc"/>
    <property type="match status" value="1"/>
</dbReference>
<feature type="non-terminal residue" evidence="17">
    <location>
        <position position="1"/>
    </location>
</feature>
<feature type="compositionally biased region" description="Polar residues" evidence="15">
    <location>
        <begin position="270"/>
        <end position="289"/>
    </location>
</feature>
<keyword evidence="9" id="KW-0460">Magnesium</keyword>
<evidence type="ECO:0000256" key="7">
    <source>
        <dbReference type="ARBA" id="ARBA00022741"/>
    </source>
</evidence>
<dbReference type="GO" id="GO:0005886">
    <property type="term" value="C:plasma membrane"/>
    <property type="evidence" value="ECO:0007669"/>
    <property type="project" value="TreeGrafter"/>
</dbReference>
<proteinExistence type="inferred from homology"/>
<dbReference type="GO" id="GO:0006171">
    <property type="term" value="P:cAMP biosynthetic process"/>
    <property type="evidence" value="ECO:0007669"/>
    <property type="project" value="UniProtKB-KW"/>
</dbReference>
<evidence type="ECO:0000256" key="1">
    <source>
        <dbReference type="ARBA" id="ARBA00001593"/>
    </source>
</evidence>
<evidence type="ECO:0000256" key="13">
    <source>
        <dbReference type="ARBA" id="ARBA00023239"/>
    </source>
</evidence>
<dbReference type="Pfam" id="PF00211">
    <property type="entry name" value="Guanylate_cyc"/>
    <property type="match status" value="1"/>
</dbReference>
<dbReference type="PROSITE" id="PS50125">
    <property type="entry name" value="GUANYLATE_CYCLASE_2"/>
    <property type="match status" value="1"/>
</dbReference>
<dbReference type="InterPro" id="IPR029787">
    <property type="entry name" value="Nucleotide_cyclase"/>
</dbReference>
<dbReference type="InterPro" id="IPR032628">
    <property type="entry name" value="AC_N"/>
</dbReference>
<evidence type="ECO:0000256" key="6">
    <source>
        <dbReference type="ARBA" id="ARBA00022723"/>
    </source>
</evidence>
<comment type="subcellular location">
    <subcellularLocation>
        <location evidence="3">Membrane</location>
        <topology evidence="3">Multi-pass membrane protein</topology>
    </subcellularLocation>
</comment>
<comment type="cofactor">
    <cofactor evidence="2">
        <name>Mg(2+)</name>
        <dbReference type="ChEBI" id="CHEBI:18420"/>
    </cofactor>
</comment>
<dbReference type="Gene3D" id="3.30.70.1230">
    <property type="entry name" value="Nucleotide cyclase"/>
    <property type="match status" value="1"/>
</dbReference>
<keyword evidence="11" id="KW-0115">cAMP biosynthesis</keyword>
<evidence type="ECO:0000256" key="11">
    <source>
        <dbReference type="ARBA" id="ARBA00022998"/>
    </source>
</evidence>
<accession>A0A2G8LQ93</accession>
<keyword evidence="18" id="KW-1185">Reference proteome</keyword>
<comment type="catalytic activity">
    <reaction evidence="1">
        <text>ATP = 3',5'-cyclic AMP + diphosphate</text>
        <dbReference type="Rhea" id="RHEA:15389"/>
        <dbReference type="ChEBI" id="CHEBI:30616"/>
        <dbReference type="ChEBI" id="CHEBI:33019"/>
        <dbReference type="ChEBI" id="CHEBI:58165"/>
        <dbReference type="EC" id="4.6.1.1"/>
    </reaction>
</comment>
<feature type="region of interest" description="Disordered" evidence="15">
    <location>
        <begin position="268"/>
        <end position="296"/>
    </location>
</feature>
<organism evidence="17 18">
    <name type="scientific">Stichopus japonicus</name>
    <name type="common">Sea cucumber</name>
    <dbReference type="NCBI Taxonomy" id="307972"/>
    <lineage>
        <taxon>Eukaryota</taxon>
        <taxon>Metazoa</taxon>
        <taxon>Echinodermata</taxon>
        <taxon>Eleutherozoa</taxon>
        <taxon>Echinozoa</taxon>
        <taxon>Holothuroidea</taxon>
        <taxon>Aspidochirotacea</taxon>
        <taxon>Aspidochirotida</taxon>
        <taxon>Stichopodidae</taxon>
        <taxon>Apostichopus</taxon>
    </lineage>
</organism>
<comment type="caution">
    <text evidence="17">The sequence shown here is derived from an EMBL/GenBank/DDBJ whole genome shotgun (WGS) entry which is preliminary data.</text>
</comment>
<evidence type="ECO:0000256" key="14">
    <source>
        <dbReference type="RuleBase" id="RU000405"/>
    </source>
</evidence>
<evidence type="ECO:0000256" key="2">
    <source>
        <dbReference type="ARBA" id="ARBA00001946"/>
    </source>
</evidence>
<dbReference type="AlphaFoldDB" id="A0A2G8LQ93"/>
<dbReference type="PANTHER" id="PTHR45627:SF16">
    <property type="entry name" value="ADENYLATE CYCLASE"/>
    <property type="match status" value="1"/>
</dbReference>
<evidence type="ECO:0000313" key="17">
    <source>
        <dbReference type="EMBL" id="PIK62428.1"/>
    </source>
</evidence>
<dbReference type="InterPro" id="IPR001054">
    <property type="entry name" value="A/G_cyclase"/>
</dbReference>
<dbReference type="InterPro" id="IPR018297">
    <property type="entry name" value="A/G_cyclase_CS"/>
</dbReference>
<evidence type="ECO:0000256" key="5">
    <source>
        <dbReference type="ARBA" id="ARBA00022692"/>
    </source>
</evidence>
<dbReference type="PANTHER" id="PTHR45627">
    <property type="entry name" value="ADENYLATE CYCLASE TYPE 1"/>
    <property type="match status" value="1"/>
</dbReference>
<reference evidence="17 18" key="1">
    <citation type="journal article" date="2017" name="PLoS Biol.">
        <title>The sea cucumber genome provides insights into morphological evolution and visceral regeneration.</title>
        <authorList>
            <person name="Zhang X."/>
            <person name="Sun L."/>
            <person name="Yuan J."/>
            <person name="Sun Y."/>
            <person name="Gao Y."/>
            <person name="Zhang L."/>
            <person name="Li S."/>
            <person name="Dai H."/>
            <person name="Hamel J.F."/>
            <person name="Liu C."/>
            <person name="Yu Y."/>
            <person name="Liu S."/>
            <person name="Lin W."/>
            <person name="Guo K."/>
            <person name="Jin S."/>
            <person name="Xu P."/>
            <person name="Storey K.B."/>
            <person name="Huan P."/>
            <person name="Zhang T."/>
            <person name="Zhou Y."/>
            <person name="Zhang J."/>
            <person name="Lin C."/>
            <person name="Li X."/>
            <person name="Xing L."/>
            <person name="Huo D."/>
            <person name="Sun M."/>
            <person name="Wang L."/>
            <person name="Mercier A."/>
            <person name="Li F."/>
            <person name="Yang H."/>
            <person name="Xiang J."/>
        </authorList>
    </citation>
    <scope>NUCLEOTIDE SEQUENCE [LARGE SCALE GENOMIC DNA]</scope>
    <source>
        <strain evidence="17">Shaxun</strain>
        <tissue evidence="17">Muscle</tissue>
    </source>
</reference>
<dbReference type="EC" id="4.6.1.1" evidence="4"/>
<evidence type="ECO:0000256" key="15">
    <source>
        <dbReference type="SAM" id="MobiDB-lite"/>
    </source>
</evidence>